<protein>
    <submittedName>
        <fullName evidence="1">Uncharacterized protein</fullName>
    </submittedName>
</protein>
<dbReference type="RefSeq" id="WP_137449194.1">
    <property type="nucleotide sequence ID" value="NZ_SZZH01000001.1"/>
</dbReference>
<reference evidence="1 2" key="1">
    <citation type="submission" date="2019-05" db="EMBL/GenBank/DDBJ databases">
        <title>Nakamurella sp. N5BH11, whole genome shotgun sequence.</title>
        <authorList>
            <person name="Tuo L."/>
        </authorList>
    </citation>
    <scope>NUCLEOTIDE SEQUENCE [LARGE SCALE GENOMIC DNA]</scope>
    <source>
        <strain evidence="1 2">N5BH11</strain>
    </source>
</reference>
<proteinExistence type="predicted"/>
<comment type="caution">
    <text evidence="1">The sequence shown here is derived from an EMBL/GenBank/DDBJ whole genome shotgun (WGS) entry which is preliminary data.</text>
</comment>
<evidence type="ECO:0000313" key="2">
    <source>
        <dbReference type="Proteomes" id="UP000306985"/>
    </source>
</evidence>
<name>A0A4U6QNA5_9ACTN</name>
<organism evidence="1 2">
    <name type="scientific">Nakamurella flava</name>
    <dbReference type="NCBI Taxonomy" id="2576308"/>
    <lineage>
        <taxon>Bacteria</taxon>
        <taxon>Bacillati</taxon>
        <taxon>Actinomycetota</taxon>
        <taxon>Actinomycetes</taxon>
        <taxon>Nakamurellales</taxon>
        <taxon>Nakamurellaceae</taxon>
        <taxon>Nakamurella</taxon>
    </lineage>
</organism>
<evidence type="ECO:0000313" key="1">
    <source>
        <dbReference type="EMBL" id="TKV61889.1"/>
    </source>
</evidence>
<dbReference type="OrthoDB" id="5194575at2"/>
<keyword evidence="2" id="KW-1185">Reference proteome</keyword>
<sequence length="118" mass="13343">MTIDGKHYINERVSLPELARPSCQLEGYTFEECELDGPAVLMLFGDIVMVGNAHFPQARFEQYLWPALPDDIPPLLGGILVRDCRFLRCTLNFIGMTTPARAHADLERHMRGGQIGWN</sequence>
<accession>A0A4U6QNA5</accession>
<gene>
    <name evidence="1" type="ORF">FDO65_10215</name>
</gene>
<dbReference type="AlphaFoldDB" id="A0A4U6QNA5"/>
<dbReference type="EMBL" id="SZZH01000001">
    <property type="protein sequence ID" value="TKV61889.1"/>
    <property type="molecule type" value="Genomic_DNA"/>
</dbReference>
<dbReference type="Proteomes" id="UP000306985">
    <property type="component" value="Unassembled WGS sequence"/>
</dbReference>